<dbReference type="Pfam" id="PF09527">
    <property type="entry name" value="ATPase_gene1"/>
    <property type="match status" value="1"/>
</dbReference>
<reference evidence="2 3" key="1">
    <citation type="journal article" date="2010" name="Stand. Genomic Sci.">
        <title>Complete genome sequence of Desulfarculus baarsii type strain (2st14).</title>
        <authorList>
            <person name="Sun H."/>
            <person name="Spring S."/>
            <person name="Lapidus A."/>
            <person name="Davenport K."/>
            <person name="Del Rio T.G."/>
            <person name="Tice H."/>
            <person name="Nolan M."/>
            <person name="Copeland A."/>
            <person name="Cheng J.F."/>
            <person name="Lucas S."/>
            <person name="Tapia R."/>
            <person name="Goodwin L."/>
            <person name="Pitluck S."/>
            <person name="Ivanova N."/>
            <person name="Pagani I."/>
            <person name="Mavromatis K."/>
            <person name="Ovchinnikova G."/>
            <person name="Pati A."/>
            <person name="Chen A."/>
            <person name="Palaniappan K."/>
            <person name="Hauser L."/>
            <person name="Chang Y.J."/>
            <person name="Jeffries C.D."/>
            <person name="Detter J.C."/>
            <person name="Han C."/>
            <person name="Rohde M."/>
            <person name="Brambilla E."/>
            <person name="Goker M."/>
            <person name="Woyke T."/>
            <person name="Bristow J."/>
            <person name="Eisen J.A."/>
            <person name="Markowitz V."/>
            <person name="Hugenholtz P."/>
            <person name="Kyrpides N.C."/>
            <person name="Klenk H.P."/>
            <person name="Land M."/>
        </authorList>
    </citation>
    <scope>NUCLEOTIDE SEQUENCE [LARGE SCALE GENOMIC DNA]</scope>
    <source>
        <strain evidence="3">ATCC 33931 / DSM 2075 / LMG 7858 / VKM B-1802 / 2st14</strain>
    </source>
</reference>
<proteinExistence type="predicted"/>
<dbReference type="eggNOG" id="COG5336">
    <property type="taxonomic scope" value="Bacteria"/>
</dbReference>
<name>E1QKI5_DESB2</name>
<keyword evidence="3" id="KW-1185">Reference proteome</keyword>
<dbReference type="STRING" id="644282.Deba_2724"/>
<dbReference type="Proteomes" id="UP000009047">
    <property type="component" value="Chromosome"/>
</dbReference>
<evidence type="ECO:0008006" key="4">
    <source>
        <dbReference type="Google" id="ProtNLM"/>
    </source>
</evidence>
<dbReference type="InterPro" id="IPR032820">
    <property type="entry name" value="ATPase_put"/>
</dbReference>
<evidence type="ECO:0000256" key="1">
    <source>
        <dbReference type="SAM" id="Phobius"/>
    </source>
</evidence>
<keyword evidence="1" id="KW-0472">Membrane</keyword>
<organism evidence="2 3">
    <name type="scientific">Desulfarculus baarsii (strain ATCC 33931 / DSM 2075 / LMG 7858 / VKM B-1802 / 2st14)</name>
    <dbReference type="NCBI Taxonomy" id="644282"/>
    <lineage>
        <taxon>Bacteria</taxon>
        <taxon>Pseudomonadati</taxon>
        <taxon>Thermodesulfobacteriota</taxon>
        <taxon>Desulfarculia</taxon>
        <taxon>Desulfarculales</taxon>
        <taxon>Desulfarculaceae</taxon>
        <taxon>Desulfarculus</taxon>
    </lineage>
</organism>
<dbReference type="AlphaFoldDB" id="E1QKI5"/>
<protein>
    <recommendedName>
        <fullName evidence="4">ATP synthase protein I</fullName>
    </recommendedName>
</protein>
<evidence type="ECO:0000313" key="3">
    <source>
        <dbReference type="Proteomes" id="UP000009047"/>
    </source>
</evidence>
<accession>E1QKI5</accession>
<keyword evidence="1" id="KW-0812">Transmembrane</keyword>
<sequence length="94" mass="10194">MTRLGAVVAGRRVVSMGRFFNKENRPVLMLLAQASSIGLAMVLAIVFGTALGYWVDKTWGTGPWGLLVGLLMGIIAAFRNLYILGKRAQKLGDK</sequence>
<evidence type="ECO:0000313" key="2">
    <source>
        <dbReference type="EMBL" id="ADK86078.1"/>
    </source>
</evidence>
<feature type="transmembrane region" description="Helical" evidence="1">
    <location>
        <begin position="61"/>
        <end position="82"/>
    </location>
</feature>
<dbReference type="KEGG" id="dbr:Deba_2724"/>
<dbReference type="HOGENOM" id="CLU_137927_6_0_7"/>
<dbReference type="EMBL" id="CP002085">
    <property type="protein sequence ID" value="ADK86078.1"/>
    <property type="molecule type" value="Genomic_DNA"/>
</dbReference>
<feature type="transmembrane region" description="Helical" evidence="1">
    <location>
        <begin position="27"/>
        <end position="55"/>
    </location>
</feature>
<gene>
    <name evidence="2" type="ordered locus">Deba_2724</name>
</gene>
<keyword evidence="1" id="KW-1133">Transmembrane helix</keyword>